<sequence>MSTVSTACFMPPSYRRYVVLDTDVKSASSRLTLHRAEAPAPGESATVTVDVTRVTYDTIRIRIWDRTRKEFVPPVPAIQEEFSGASLPSACTAKLSDGNALSVVAKETGRTLLEFDLERLYYTEEDKYVTLRSHARFAYGIRRVPSVLPFIDIGTGSARHLFYNGYGSSKDRDAKGTYLADHPFLLMAPIIDGPPHGIYLHNGNQIGTWTKCGRAIIVALSRYYCGFNELVTSPGGTLTFRVNGGHLDFFVFGGPTPQSVLEQYQALVGRPTMPSVHTLLNPMPSSGPVRLANVVTNADLAHAVNVLGLYKIQLNHPVNITYKVVIQDHKGERPYPCYGKDNKVVYFVDFTHPMAQRHWSEMLYFSKLTDVLNATADYVLLETPRCKALGPATPDCPPAPGDRATPASQICGWARLHTSTFADLRNTYPYMLAQMTHKYRTMHTGQRPKLLSDATFAGQGKWSGYWRPQAPRTWRELGDTLAEMLTFGMLGVQLYGVGACHLASVRTDAEAELCLRWFSLSVFFPVHQTLGKVP</sequence>
<dbReference type="EMBL" id="CM023490">
    <property type="protein sequence ID" value="KAH6942185.1"/>
    <property type="molecule type" value="Genomic_DNA"/>
</dbReference>
<proteinExistence type="predicted"/>
<comment type="caution">
    <text evidence="1">The sequence shown here is derived from an EMBL/GenBank/DDBJ whole genome shotgun (WGS) entry which is preliminary data.</text>
</comment>
<name>A0ACB7T5C0_HYAAI</name>
<organism evidence="1 2">
    <name type="scientific">Hyalomma asiaticum</name>
    <name type="common">Tick</name>
    <dbReference type="NCBI Taxonomy" id="266040"/>
    <lineage>
        <taxon>Eukaryota</taxon>
        <taxon>Metazoa</taxon>
        <taxon>Ecdysozoa</taxon>
        <taxon>Arthropoda</taxon>
        <taxon>Chelicerata</taxon>
        <taxon>Arachnida</taxon>
        <taxon>Acari</taxon>
        <taxon>Parasitiformes</taxon>
        <taxon>Ixodida</taxon>
        <taxon>Ixodoidea</taxon>
        <taxon>Ixodidae</taxon>
        <taxon>Hyalomminae</taxon>
        <taxon>Hyalomma</taxon>
    </lineage>
</organism>
<evidence type="ECO:0000313" key="2">
    <source>
        <dbReference type="Proteomes" id="UP000821845"/>
    </source>
</evidence>
<dbReference type="Proteomes" id="UP000821845">
    <property type="component" value="Chromosome 10"/>
</dbReference>
<evidence type="ECO:0000313" key="1">
    <source>
        <dbReference type="EMBL" id="KAH6942185.1"/>
    </source>
</evidence>
<reference evidence="1" key="1">
    <citation type="submission" date="2020-05" db="EMBL/GenBank/DDBJ databases">
        <title>Large-scale comparative analyses of tick genomes elucidate their genetic diversity and vector capacities.</title>
        <authorList>
            <person name="Jia N."/>
            <person name="Wang J."/>
            <person name="Shi W."/>
            <person name="Du L."/>
            <person name="Sun Y."/>
            <person name="Zhan W."/>
            <person name="Jiang J."/>
            <person name="Wang Q."/>
            <person name="Zhang B."/>
            <person name="Ji P."/>
            <person name="Sakyi L.B."/>
            <person name="Cui X."/>
            <person name="Yuan T."/>
            <person name="Jiang B."/>
            <person name="Yang W."/>
            <person name="Lam T.T.-Y."/>
            <person name="Chang Q."/>
            <person name="Ding S."/>
            <person name="Wang X."/>
            <person name="Zhu J."/>
            <person name="Ruan X."/>
            <person name="Zhao L."/>
            <person name="Wei J."/>
            <person name="Que T."/>
            <person name="Du C."/>
            <person name="Cheng J."/>
            <person name="Dai P."/>
            <person name="Han X."/>
            <person name="Huang E."/>
            <person name="Gao Y."/>
            <person name="Liu J."/>
            <person name="Shao H."/>
            <person name="Ye R."/>
            <person name="Li L."/>
            <person name="Wei W."/>
            <person name="Wang X."/>
            <person name="Wang C."/>
            <person name="Yang T."/>
            <person name="Huo Q."/>
            <person name="Li W."/>
            <person name="Guo W."/>
            <person name="Chen H."/>
            <person name="Zhou L."/>
            <person name="Ni X."/>
            <person name="Tian J."/>
            <person name="Zhou Y."/>
            <person name="Sheng Y."/>
            <person name="Liu T."/>
            <person name="Pan Y."/>
            <person name="Xia L."/>
            <person name="Li J."/>
            <person name="Zhao F."/>
            <person name="Cao W."/>
        </authorList>
    </citation>
    <scope>NUCLEOTIDE SEQUENCE</scope>
    <source>
        <strain evidence="1">Hyas-2018</strain>
    </source>
</reference>
<accession>A0ACB7T5C0</accession>
<gene>
    <name evidence="1" type="ORF">HPB50_001754</name>
</gene>
<protein>
    <submittedName>
        <fullName evidence="1">Uncharacterized protein</fullName>
    </submittedName>
</protein>
<keyword evidence="2" id="KW-1185">Reference proteome</keyword>